<protein>
    <recommendedName>
        <fullName evidence="1">EF-hand domain-containing protein</fullName>
    </recommendedName>
</protein>
<keyword evidence="3" id="KW-1185">Reference proteome</keyword>
<dbReference type="AlphaFoldDB" id="A0A8S1L5W6"/>
<dbReference type="Proteomes" id="UP000692954">
    <property type="component" value="Unassembled WGS sequence"/>
</dbReference>
<evidence type="ECO:0000259" key="1">
    <source>
        <dbReference type="PROSITE" id="PS50222"/>
    </source>
</evidence>
<reference evidence="2" key="1">
    <citation type="submission" date="2021-01" db="EMBL/GenBank/DDBJ databases">
        <authorList>
            <consortium name="Genoscope - CEA"/>
            <person name="William W."/>
        </authorList>
    </citation>
    <scope>NUCLEOTIDE SEQUENCE</scope>
</reference>
<dbReference type="OrthoDB" id="294472at2759"/>
<evidence type="ECO:0000313" key="3">
    <source>
        <dbReference type="Proteomes" id="UP000692954"/>
    </source>
</evidence>
<dbReference type="InterPro" id="IPR002048">
    <property type="entry name" value="EF_hand_dom"/>
</dbReference>
<dbReference type="GO" id="GO:0005509">
    <property type="term" value="F:calcium ion binding"/>
    <property type="evidence" value="ECO:0007669"/>
    <property type="project" value="InterPro"/>
</dbReference>
<comment type="caution">
    <text evidence="2">The sequence shown here is derived from an EMBL/GenBank/DDBJ whole genome shotgun (WGS) entry which is preliminary data.</text>
</comment>
<evidence type="ECO:0000313" key="2">
    <source>
        <dbReference type="EMBL" id="CAD8063268.1"/>
    </source>
</evidence>
<organism evidence="2 3">
    <name type="scientific">Paramecium sonneborni</name>
    <dbReference type="NCBI Taxonomy" id="65129"/>
    <lineage>
        <taxon>Eukaryota</taxon>
        <taxon>Sar</taxon>
        <taxon>Alveolata</taxon>
        <taxon>Ciliophora</taxon>
        <taxon>Intramacronucleata</taxon>
        <taxon>Oligohymenophorea</taxon>
        <taxon>Peniculida</taxon>
        <taxon>Parameciidae</taxon>
        <taxon>Paramecium</taxon>
    </lineage>
</organism>
<name>A0A8S1L5W6_9CILI</name>
<dbReference type="EMBL" id="CAJJDN010000017">
    <property type="protein sequence ID" value="CAD8063268.1"/>
    <property type="molecule type" value="Genomic_DNA"/>
</dbReference>
<gene>
    <name evidence="2" type="ORF">PSON_ATCC_30995.1.T0170323</name>
</gene>
<feature type="domain" description="EF-hand" evidence="1">
    <location>
        <begin position="17"/>
        <end position="52"/>
    </location>
</feature>
<accession>A0A8S1L5W6</accession>
<proteinExistence type="predicted"/>
<dbReference type="Pfam" id="PF13499">
    <property type="entry name" value="EF-hand_7"/>
    <property type="match status" value="1"/>
</dbReference>
<dbReference type="PROSITE" id="PS50222">
    <property type="entry name" value="EF_HAND_2"/>
    <property type="match status" value="1"/>
</dbReference>
<sequence>MHQTIQQWKKVKSNMQSRFPNLKSTFDSIDKKKNGTIDIEEFTQELQSNHGITSSSQILQIFNFINSSNNSEITREQFEKVWMFDDTQLSKQEQEHQNQKQQIKTYLHPQKSITLTTSGTSQQFSNLFDSYKSNNSPTKYINIQGDFTINQFSTPPILDKTVSPLKVISPPKLEQQPKIKQDAKDNKFKEMQRQITSLFNYKNEQQNTIPLCKSNFDGFLNTIKLGGSKKTCINNTSKTKSPFLCNQISLQNYAFQFNDMKMQFNSKYNGEKTNNVMKTYIYNKK</sequence>